<evidence type="ECO:0000259" key="2">
    <source>
        <dbReference type="Pfam" id="PF01408"/>
    </source>
</evidence>
<gene>
    <name evidence="4" type="ORF">EEW87_014900</name>
</gene>
<dbReference type="InterPro" id="IPR036291">
    <property type="entry name" value="NAD(P)-bd_dom_sf"/>
</dbReference>
<evidence type="ECO:0000259" key="3">
    <source>
        <dbReference type="Pfam" id="PF22725"/>
    </source>
</evidence>
<dbReference type="AlphaFoldDB" id="A0A650GE89"/>
<dbReference type="InterPro" id="IPR000683">
    <property type="entry name" value="Gfo/Idh/MocA-like_OxRdtase_N"/>
</dbReference>
<dbReference type="PANTHER" id="PTHR43593">
    <property type="match status" value="1"/>
</dbReference>
<dbReference type="Gene3D" id="3.30.360.10">
    <property type="entry name" value="Dihydrodipicolinate Reductase, domain 2"/>
    <property type="match status" value="1"/>
</dbReference>
<dbReference type="KEGG" id="jme:EEW87_014900"/>
<proteinExistence type="predicted"/>
<dbReference type="GO" id="GO:0000166">
    <property type="term" value="F:nucleotide binding"/>
    <property type="evidence" value="ECO:0007669"/>
    <property type="project" value="InterPro"/>
</dbReference>
<keyword evidence="1" id="KW-0520">NAD</keyword>
<organism evidence="4 5">
    <name type="scientific">Janibacter melonis</name>
    <dbReference type="NCBI Taxonomy" id="262209"/>
    <lineage>
        <taxon>Bacteria</taxon>
        <taxon>Bacillati</taxon>
        <taxon>Actinomycetota</taxon>
        <taxon>Actinomycetes</taxon>
        <taxon>Micrococcales</taxon>
        <taxon>Intrasporangiaceae</taxon>
        <taxon>Janibacter</taxon>
    </lineage>
</organism>
<sequence length="348" mass="36503">MSAPLRVGVVGVGVMGADHARRLARGVAGATLVAVSDPDVARAQELAARLGADDLGSGSVAVVPDPLELIRSDAVDAVVLASPGHAHEEQVRECIETGTPVLCEKPLTTDDASSARLVRAERDGGRPLVQVGFMRRFDPEYVQLRDLLTSGRVGRPLLAHQVHRNLAAPRADFRSEMIVRDSLVHEIDTARYLFGEEVVEIQVITPSPSSLVPDGVADPQVVVLRMAGGAVVTNEVFVGSSTGYEVRCEVVAERGSAVVGRPSGGICSTAAGPHGGAGSWGGALPVDYRERFARAYDLELQAWVDASRRGKVVGARSWDGYAATVVATAGVASLASGRPVVVELDPEL</sequence>
<reference evidence="4 5" key="1">
    <citation type="submission" date="2019-09" db="EMBL/GenBank/DDBJ databases">
        <title>Complete Genome Sequence of Janibacter melonis M714 with both human health impact and industrial applications.</title>
        <authorList>
            <person name="Jin M."/>
            <person name="Zhao Q.R."/>
        </authorList>
    </citation>
    <scope>NUCLEOTIDE SEQUENCE [LARGE SCALE GENOMIC DNA]</scope>
    <source>
        <strain evidence="4 5">M714</strain>
    </source>
</reference>
<dbReference type="InterPro" id="IPR050424">
    <property type="entry name" value="Gfo-Idh-MocA_inositol_DH"/>
</dbReference>
<feature type="domain" description="Gfo/Idh/MocA-like oxidoreductase N-terminal" evidence="2">
    <location>
        <begin position="5"/>
        <end position="132"/>
    </location>
</feature>
<dbReference type="Proteomes" id="UP000271708">
    <property type="component" value="Chromosome"/>
</dbReference>
<dbReference type="SUPFAM" id="SSF51735">
    <property type="entry name" value="NAD(P)-binding Rossmann-fold domains"/>
    <property type="match status" value="1"/>
</dbReference>
<dbReference type="RefSeq" id="WP_123093470.1">
    <property type="nucleotide sequence ID" value="NZ_CP044548.2"/>
</dbReference>
<dbReference type="Pfam" id="PF22725">
    <property type="entry name" value="GFO_IDH_MocA_C3"/>
    <property type="match status" value="1"/>
</dbReference>
<dbReference type="PANTHER" id="PTHR43593:SF1">
    <property type="entry name" value="INOSITOL 2-DEHYDROGENASE"/>
    <property type="match status" value="1"/>
</dbReference>
<name>A0A650GE89_9MICO</name>
<dbReference type="EMBL" id="CP044548">
    <property type="protein sequence ID" value="QGX08556.1"/>
    <property type="molecule type" value="Genomic_DNA"/>
</dbReference>
<evidence type="ECO:0000256" key="1">
    <source>
        <dbReference type="ARBA" id="ARBA00023027"/>
    </source>
</evidence>
<evidence type="ECO:0000313" key="4">
    <source>
        <dbReference type="EMBL" id="QGX08556.1"/>
    </source>
</evidence>
<accession>A0A650GE89</accession>
<dbReference type="GeneID" id="59162479"/>
<protein>
    <submittedName>
        <fullName evidence="4">Inositol 2-dehydrogenase</fullName>
    </submittedName>
</protein>
<feature type="domain" description="GFO/IDH/MocA-like oxidoreductase" evidence="3">
    <location>
        <begin position="141"/>
        <end position="257"/>
    </location>
</feature>
<dbReference type="SUPFAM" id="SSF55347">
    <property type="entry name" value="Glyceraldehyde-3-phosphate dehydrogenase-like, C-terminal domain"/>
    <property type="match status" value="1"/>
</dbReference>
<dbReference type="InterPro" id="IPR055170">
    <property type="entry name" value="GFO_IDH_MocA-like_dom"/>
</dbReference>
<dbReference type="Pfam" id="PF01408">
    <property type="entry name" value="GFO_IDH_MocA"/>
    <property type="match status" value="1"/>
</dbReference>
<evidence type="ECO:0000313" key="5">
    <source>
        <dbReference type="Proteomes" id="UP000271708"/>
    </source>
</evidence>
<dbReference type="Gene3D" id="3.40.50.720">
    <property type="entry name" value="NAD(P)-binding Rossmann-like Domain"/>
    <property type="match status" value="1"/>
</dbReference>